<dbReference type="SMART" id="SM00267">
    <property type="entry name" value="GGDEF"/>
    <property type="match status" value="1"/>
</dbReference>
<dbReference type="SUPFAM" id="SSF55073">
    <property type="entry name" value="Nucleotide cyclase"/>
    <property type="match status" value="1"/>
</dbReference>
<dbReference type="Pfam" id="PF00990">
    <property type="entry name" value="GGDEF"/>
    <property type="match status" value="1"/>
</dbReference>
<dbReference type="PANTHER" id="PTHR45138">
    <property type="entry name" value="REGULATORY COMPONENTS OF SENSORY TRANSDUCTION SYSTEM"/>
    <property type="match status" value="1"/>
</dbReference>
<dbReference type="PROSITE" id="PS50887">
    <property type="entry name" value="GGDEF"/>
    <property type="match status" value="1"/>
</dbReference>
<protein>
    <submittedName>
        <fullName evidence="3">Diguanylate cyclase</fullName>
    </submittedName>
</protein>
<dbReference type="InterPro" id="IPR050469">
    <property type="entry name" value="Diguanylate_Cyclase"/>
</dbReference>
<evidence type="ECO:0000259" key="2">
    <source>
        <dbReference type="PROSITE" id="PS50887"/>
    </source>
</evidence>
<dbReference type="FunFam" id="3.30.70.270:FF:000001">
    <property type="entry name" value="Diguanylate cyclase domain protein"/>
    <property type="match status" value="1"/>
</dbReference>
<dbReference type="InterPro" id="IPR029787">
    <property type="entry name" value="Nucleotide_cyclase"/>
</dbReference>
<dbReference type="Gene3D" id="1.25.40.10">
    <property type="entry name" value="Tetratricopeptide repeat domain"/>
    <property type="match status" value="1"/>
</dbReference>
<accession>A0A4D4J3T3</accession>
<dbReference type="RefSeq" id="WP_137812473.1">
    <property type="nucleotide sequence ID" value="NZ_BJFL01000003.1"/>
</dbReference>
<dbReference type="NCBIfam" id="TIGR00254">
    <property type="entry name" value="GGDEF"/>
    <property type="match status" value="1"/>
</dbReference>
<dbReference type="InterPro" id="IPR011990">
    <property type="entry name" value="TPR-like_helical_dom_sf"/>
</dbReference>
<dbReference type="Proteomes" id="UP000298860">
    <property type="component" value="Unassembled WGS sequence"/>
</dbReference>
<dbReference type="GO" id="GO:0052621">
    <property type="term" value="F:diguanylate cyclase activity"/>
    <property type="evidence" value="ECO:0007669"/>
    <property type="project" value="TreeGrafter"/>
</dbReference>
<evidence type="ECO:0000313" key="3">
    <source>
        <dbReference type="EMBL" id="GDY29289.1"/>
    </source>
</evidence>
<dbReference type="PANTHER" id="PTHR45138:SF9">
    <property type="entry name" value="DIGUANYLATE CYCLASE DGCM-RELATED"/>
    <property type="match status" value="1"/>
</dbReference>
<evidence type="ECO:0000256" key="1">
    <source>
        <dbReference type="SAM" id="MobiDB-lite"/>
    </source>
</evidence>
<reference evidence="4" key="1">
    <citation type="submission" date="2019-04" db="EMBL/GenBank/DDBJ databases">
        <title>Draft genome sequence of Pseudonocardiaceae bacterium SL3-2-4.</title>
        <authorList>
            <person name="Ningsih F."/>
            <person name="Yokota A."/>
            <person name="Sakai Y."/>
            <person name="Nanatani K."/>
            <person name="Yabe S."/>
            <person name="Oetari A."/>
            <person name="Sjamsuridzal W."/>
        </authorList>
    </citation>
    <scope>NUCLEOTIDE SEQUENCE [LARGE SCALE GENOMIC DNA]</scope>
    <source>
        <strain evidence="4">SL3-2-4</strain>
    </source>
</reference>
<name>A0A4D4J3T3_9PSEU</name>
<sequence length="558" mass="59908">MCLDSDEDGERASTLAGRSAEWLLSRSRELIARAQAVPLDGQAAALAEMEALLAEARRRGDPLLFLRMLADTSGTRVSSVGAGHRADHLIAELLDHTQRHGLWLHEVKAHAQLARQEVFAGRDDAATSQVAMALAVLDRGGERYPWYPEDAWRNTLSSTLNDLAMVLSQLGLFEEADPLQARAQRMAEEDGRHHPLAVNLLNRVGLSLGWALRLERAGRPAEAATRFAAAAGFARAIEEPWSRSLYPDRDRPAAEVQPVVGAAHAMADPGPAHLDRLAALVGRSLDARDSIAVAIATGRCLDRAGRRDAAVRALRRTRERLAGDSSEPSLAVSLAYEIARLSESVPAKLAYADALEAELWAVHEARLATVRTRVDHARLDRQHRETVAQALRDPLTGLPNRRALADALRTATVEPEWTPLALALVDLDHFKPVNDRGSHAVGDAVLRAVAQALRDSVRGDDTVARYGGDEFVVVLPRTALPAAEAVLTRIVRAVATLPAAQAYGVTASVGVTVLRPGEPADAALGRADAAMYAAKRDGGNRVRCSGADAARTPASSQP</sequence>
<evidence type="ECO:0000313" key="4">
    <source>
        <dbReference type="Proteomes" id="UP000298860"/>
    </source>
</evidence>
<dbReference type="EMBL" id="BJFL01000003">
    <property type="protein sequence ID" value="GDY29289.1"/>
    <property type="molecule type" value="Genomic_DNA"/>
</dbReference>
<dbReference type="InterPro" id="IPR043128">
    <property type="entry name" value="Rev_trsase/Diguanyl_cyclase"/>
</dbReference>
<dbReference type="GO" id="GO:1902201">
    <property type="term" value="P:negative regulation of bacterial-type flagellum-dependent cell motility"/>
    <property type="evidence" value="ECO:0007669"/>
    <property type="project" value="TreeGrafter"/>
</dbReference>
<dbReference type="GO" id="GO:0005886">
    <property type="term" value="C:plasma membrane"/>
    <property type="evidence" value="ECO:0007669"/>
    <property type="project" value="TreeGrafter"/>
</dbReference>
<gene>
    <name evidence="3" type="ORF">GTS_09220</name>
</gene>
<comment type="caution">
    <text evidence="3">The sequence shown here is derived from an EMBL/GenBank/DDBJ whole genome shotgun (WGS) entry which is preliminary data.</text>
</comment>
<dbReference type="GO" id="GO:0043709">
    <property type="term" value="P:cell adhesion involved in single-species biofilm formation"/>
    <property type="evidence" value="ECO:0007669"/>
    <property type="project" value="TreeGrafter"/>
</dbReference>
<dbReference type="CDD" id="cd01949">
    <property type="entry name" value="GGDEF"/>
    <property type="match status" value="1"/>
</dbReference>
<feature type="region of interest" description="Disordered" evidence="1">
    <location>
        <begin position="539"/>
        <end position="558"/>
    </location>
</feature>
<dbReference type="Gene3D" id="3.30.70.270">
    <property type="match status" value="1"/>
</dbReference>
<keyword evidence="4" id="KW-1185">Reference proteome</keyword>
<proteinExistence type="predicted"/>
<organism evidence="3 4">
    <name type="scientific">Gandjariella thermophila</name>
    <dbReference type="NCBI Taxonomy" id="1931992"/>
    <lineage>
        <taxon>Bacteria</taxon>
        <taxon>Bacillati</taxon>
        <taxon>Actinomycetota</taxon>
        <taxon>Actinomycetes</taxon>
        <taxon>Pseudonocardiales</taxon>
        <taxon>Pseudonocardiaceae</taxon>
        <taxon>Gandjariella</taxon>
    </lineage>
</organism>
<feature type="domain" description="GGDEF" evidence="2">
    <location>
        <begin position="418"/>
        <end position="547"/>
    </location>
</feature>
<dbReference type="InterPro" id="IPR000160">
    <property type="entry name" value="GGDEF_dom"/>
</dbReference>
<dbReference type="AlphaFoldDB" id="A0A4D4J3T3"/>
<dbReference type="OrthoDB" id="23692at2"/>